<dbReference type="Pfam" id="PF13424">
    <property type="entry name" value="TPR_12"/>
    <property type="match status" value="1"/>
</dbReference>
<dbReference type="InterPro" id="IPR011990">
    <property type="entry name" value="TPR-like_helical_dom_sf"/>
</dbReference>
<dbReference type="Pfam" id="PF00069">
    <property type="entry name" value="Pkinase"/>
    <property type="match status" value="1"/>
</dbReference>
<keyword evidence="1" id="KW-0808">Transferase</keyword>
<organism evidence="9 10">
    <name type="scientific">Nannocystis exedens</name>
    <dbReference type="NCBI Taxonomy" id="54"/>
    <lineage>
        <taxon>Bacteria</taxon>
        <taxon>Pseudomonadati</taxon>
        <taxon>Myxococcota</taxon>
        <taxon>Polyangia</taxon>
        <taxon>Nannocystales</taxon>
        <taxon>Nannocystaceae</taxon>
        <taxon>Nannocystis</taxon>
    </lineage>
</organism>
<dbReference type="SMART" id="SM00028">
    <property type="entry name" value="TPR"/>
    <property type="match status" value="4"/>
</dbReference>
<dbReference type="InterPro" id="IPR000719">
    <property type="entry name" value="Prot_kinase_dom"/>
</dbReference>
<keyword evidence="5" id="KW-0802">TPR repeat</keyword>
<evidence type="ECO:0000256" key="4">
    <source>
        <dbReference type="ARBA" id="ARBA00022840"/>
    </source>
</evidence>
<sequence>MIEFTRLTPRIDENPVNDSPDAQLNSGARSLAGEQGAMAFHPSSLAATARSDAAEVTPASGRVDTTEGNRATPMSAPPRSAGDPLGKLLVKRALFPRRSQPVRLGRFTVLGLIGHGGMGVVYACYDDQLDRKVAVKVLHREVVREQDNARKRLLREAQAMARLSHPNIVTVHEVGQVDDTLYVAMEFVRGVTLEAWVQQSRPWRQILAVYLQAGRGLAAAHRAGLVHRDFKPQNAMVGEDGRVKVLDFGLARLHDEDLGEEGPGGASVRPESALLRRPLTRTGVILGTPGYMSPEQHLGLRGTAESDQFSFCVSLYQSLYGEWPFSTESFQALREDAVHGRVAPPPAGSPVPARVFKALRRGLRAEPGARFASMTALLAELERDPAVTYRRVAALAATAVIAGAGGVIATMGNSGFERCPDARAELAGIWDEGRAAEVGAAVRAVAPTRAGETLALIEPQLGRYAATWVQLRNDACRAHAGGRRAAHVFDLQTSCLDQRRAALDATVDAFALAEATNLDDLVQTVAGLPPLAACADVEALTAAIPPPADPLLRARVQQHRETLARAEVQEHTAQSRLGLQLVESVLADAKATTYEPLLAEAYLRKGSLQVRDGASAAALQSFDAALWAAISSGHASAAALTSSRRGHLLAYQLGRPDQAQAQLRLIAALNRVVADDVEIYGEFLNVAGAIHAHAGNWSAAGARWQEAVARHEEHGRLETPLGINMLFNIGAQLLIVGQYEEAAASFRRVIDLSERFSGPNHPDRAMYESMLAYALTGLGRTREALARMRELEVRLSGSENKVTRLTILLGLGQAELALNDGRAALQHLVGAQQASPEKFSRREWAVLMCAAALARDVSAMEKARDQALAGIDEHTDVRGLTYHEVFVAHGRALASLGRLREALEPLERARSVLVGSDDPVHVARRGRLALELGRVRGRLGEHEVAERELRAALAEFEAVLSPRNLELADAMLALGELALAQGRRDEAGQWASRAEAIYAATAEPEHAPWLQARALLARAR</sequence>
<protein>
    <submittedName>
        <fullName evidence="9">Serine/threonine protein kinase</fullName>
    </submittedName>
</protein>
<feature type="binding site" evidence="6">
    <location>
        <position position="136"/>
    </location>
    <ligand>
        <name>ATP</name>
        <dbReference type="ChEBI" id="CHEBI:30616"/>
    </ligand>
</feature>
<evidence type="ECO:0000259" key="8">
    <source>
        <dbReference type="PROSITE" id="PS50011"/>
    </source>
</evidence>
<dbReference type="Gene3D" id="3.30.200.20">
    <property type="entry name" value="Phosphorylase Kinase, domain 1"/>
    <property type="match status" value="1"/>
</dbReference>
<evidence type="ECO:0000313" key="10">
    <source>
        <dbReference type="Proteomes" id="UP000199400"/>
    </source>
</evidence>
<keyword evidence="3 9" id="KW-0418">Kinase</keyword>
<dbReference type="Gene3D" id="1.25.40.10">
    <property type="entry name" value="Tetratricopeptide repeat domain"/>
    <property type="match status" value="2"/>
</dbReference>
<dbReference type="EMBL" id="FOMX01000046">
    <property type="protein sequence ID" value="SFF32202.1"/>
    <property type="molecule type" value="Genomic_DNA"/>
</dbReference>
<evidence type="ECO:0000256" key="5">
    <source>
        <dbReference type="PROSITE-ProRule" id="PRU00339"/>
    </source>
</evidence>
<proteinExistence type="predicted"/>
<feature type="region of interest" description="Disordered" evidence="7">
    <location>
        <begin position="1"/>
        <end position="27"/>
    </location>
</feature>
<dbReference type="GO" id="GO:0005524">
    <property type="term" value="F:ATP binding"/>
    <property type="evidence" value="ECO:0007669"/>
    <property type="project" value="UniProtKB-UniRule"/>
</dbReference>
<dbReference type="Proteomes" id="UP000199400">
    <property type="component" value="Unassembled WGS sequence"/>
</dbReference>
<dbReference type="AlphaFoldDB" id="A0A1I2HRA6"/>
<keyword evidence="4 6" id="KW-0067">ATP-binding</keyword>
<keyword evidence="10" id="KW-1185">Reference proteome</keyword>
<evidence type="ECO:0000256" key="6">
    <source>
        <dbReference type="PROSITE-ProRule" id="PRU10141"/>
    </source>
</evidence>
<dbReference type="InterPro" id="IPR019734">
    <property type="entry name" value="TPR_rpt"/>
</dbReference>
<evidence type="ECO:0000256" key="2">
    <source>
        <dbReference type="ARBA" id="ARBA00022741"/>
    </source>
</evidence>
<dbReference type="PROSITE" id="PS00107">
    <property type="entry name" value="PROTEIN_KINASE_ATP"/>
    <property type="match status" value="1"/>
</dbReference>
<dbReference type="InterPro" id="IPR017441">
    <property type="entry name" value="Protein_kinase_ATP_BS"/>
</dbReference>
<keyword evidence="9" id="KW-0723">Serine/threonine-protein kinase</keyword>
<dbReference type="Gene3D" id="1.10.510.10">
    <property type="entry name" value="Transferase(Phosphotransferase) domain 1"/>
    <property type="match status" value="1"/>
</dbReference>
<reference evidence="10" key="1">
    <citation type="submission" date="2016-10" db="EMBL/GenBank/DDBJ databases">
        <authorList>
            <person name="Varghese N."/>
            <person name="Submissions S."/>
        </authorList>
    </citation>
    <scope>NUCLEOTIDE SEQUENCE [LARGE SCALE GENOMIC DNA]</scope>
    <source>
        <strain evidence="10">ATCC 25963</strain>
    </source>
</reference>
<feature type="repeat" description="TPR" evidence="5">
    <location>
        <begin position="723"/>
        <end position="756"/>
    </location>
</feature>
<dbReference type="PANTHER" id="PTHR43289">
    <property type="entry name" value="MITOGEN-ACTIVATED PROTEIN KINASE KINASE KINASE 20-RELATED"/>
    <property type="match status" value="1"/>
</dbReference>
<name>A0A1I2HRA6_9BACT</name>
<evidence type="ECO:0000256" key="7">
    <source>
        <dbReference type="SAM" id="MobiDB-lite"/>
    </source>
</evidence>
<feature type="region of interest" description="Disordered" evidence="7">
    <location>
        <begin position="49"/>
        <end position="83"/>
    </location>
</feature>
<dbReference type="PROSITE" id="PS50011">
    <property type="entry name" value="PROTEIN_KINASE_DOM"/>
    <property type="match status" value="1"/>
</dbReference>
<dbReference type="PROSITE" id="PS50005">
    <property type="entry name" value="TPR"/>
    <property type="match status" value="1"/>
</dbReference>
<evidence type="ECO:0000256" key="1">
    <source>
        <dbReference type="ARBA" id="ARBA00022679"/>
    </source>
</evidence>
<dbReference type="STRING" id="54.SAMN02745121_08140"/>
<feature type="compositionally biased region" description="Polar residues" evidence="7">
    <location>
        <begin position="16"/>
        <end position="27"/>
    </location>
</feature>
<keyword evidence="2 6" id="KW-0547">Nucleotide-binding</keyword>
<dbReference type="InterPro" id="IPR011009">
    <property type="entry name" value="Kinase-like_dom_sf"/>
</dbReference>
<dbReference type="CDD" id="cd14014">
    <property type="entry name" value="STKc_PknB_like"/>
    <property type="match status" value="1"/>
</dbReference>
<dbReference type="SUPFAM" id="SSF48452">
    <property type="entry name" value="TPR-like"/>
    <property type="match status" value="3"/>
</dbReference>
<dbReference type="PANTHER" id="PTHR43289:SF6">
    <property type="entry name" value="SERINE_THREONINE-PROTEIN KINASE NEKL-3"/>
    <property type="match status" value="1"/>
</dbReference>
<dbReference type="SUPFAM" id="SSF56112">
    <property type="entry name" value="Protein kinase-like (PK-like)"/>
    <property type="match status" value="1"/>
</dbReference>
<evidence type="ECO:0000256" key="3">
    <source>
        <dbReference type="ARBA" id="ARBA00022777"/>
    </source>
</evidence>
<gene>
    <name evidence="9" type="ORF">SAMN02745121_08140</name>
</gene>
<feature type="domain" description="Protein kinase" evidence="8">
    <location>
        <begin position="107"/>
        <end position="387"/>
    </location>
</feature>
<evidence type="ECO:0000313" key="9">
    <source>
        <dbReference type="EMBL" id="SFF32202.1"/>
    </source>
</evidence>
<accession>A0A1I2HRA6</accession>
<dbReference type="GO" id="GO:0004674">
    <property type="term" value="F:protein serine/threonine kinase activity"/>
    <property type="evidence" value="ECO:0007669"/>
    <property type="project" value="UniProtKB-KW"/>
</dbReference>